<evidence type="ECO:0000256" key="9">
    <source>
        <dbReference type="ARBA" id="ARBA00022989"/>
    </source>
</evidence>
<dbReference type="PANTHER" id="PTHR12741:SF90">
    <property type="entry name" value="1,3-BETA-GLUCAN SYNTHASE"/>
    <property type="match status" value="1"/>
</dbReference>
<evidence type="ECO:0000259" key="15">
    <source>
        <dbReference type="SMART" id="SM01205"/>
    </source>
</evidence>
<dbReference type="Pfam" id="PF14288">
    <property type="entry name" value="FKS1_dom1"/>
    <property type="match status" value="1"/>
</dbReference>
<name>A0A9R0RL78_TRITD</name>
<dbReference type="SMART" id="SM01205">
    <property type="entry name" value="FKS1_dom1"/>
    <property type="match status" value="1"/>
</dbReference>
<feature type="transmembrane region" description="Helical" evidence="14">
    <location>
        <begin position="637"/>
        <end position="661"/>
    </location>
</feature>
<keyword evidence="5" id="KW-0328">Glycosyltransferase</keyword>
<feature type="transmembrane region" description="Helical" evidence="14">
    <location>
        <begin position="1630"/>
        <end position="1653"/>
    </location>
</feature>
<feature type="transmembrane region" description="Helical" evidence="14">
    <location>
        <begin position="598"/>
        <end position="616"/>
    </location>
</feature>
<comment type="catalytic activity">
    <reaction evidence="13">
        <text>[(1-&gt;3)-beta-D-glucosyl](n) + UDP-alpha-D-glucose = [(1-&gt;3)-beta-D-glucosyl](n+1) + UDP + H(+)</text>
        <dbReference type="Rhea" id="RHEA:21476"/>
        <dbReference type="Rhea" id="RHEA-COMP:11146"/>
        <dbReference type="Rhea" id="RHEA-COMP:14303"/>
        <dbReference type="ChEBI" id="CHEBI:15378"/>
        <dbReference type="ChEBI" id="CHEBI:37671"/>
        <dbReference type="ChEBI" id="CHEBI:58223"/>
        <dbReference type="ChEBI" id="CHEBI:58885"/>
        <dbReference type="EC" id="2.4.1.34"/>
    </reaction>
</comment>
<feature type="transmembrane region" description="Helical" evidence="14">
    <location>
        <begin position="494"/>
        <end position="515"/>
    </location>
</feature>
<evidence type="ECO:0000256" key="12">
    <source>
        <dbReference type="ARBA" id="ARBA00032165"/>
    </source>
</evidence>
<keyword evidence="10 14" id="KW-0472">Membrane</keyword>
<dbReference type="PANTHER" id="PTHR12741">
    <property type="entry name" value="LYST-INTERACTING PROTEIN LIP5 DOPAMINE RESPONSIVE PROTEIN DRG-1"/>
    <property type="match status" value="1"/>
</dbReference>
<organism evidence="16 17">
    <name type="scientific">Triticum turgidum subsp. durum</name>
    <name type="common">Durum wheat</name>
    <name type="synonym">Triticum durum</name>
    <dbReference type="NCBI Taxonomy" id="4567"/>
    <lineage>
        <taxon>Eukaryota</taxon>
        <taxon>Viridiplantae</taxon>
        <taxon>Streptophyta</taxon>
        <taxon>Embryophyta</taxon>
        <taxon>Tracheophyta</taxon>
        <taxon>Spermatophyta</taxon>
        <taxon>Magnoliopsida</taxon>
        <taxon>Liliopsida</taxon>
        <taxon>Poales</taxon>
        <taxon>Poaceae</taxon>
        <taxon>BOP clade</taxon>
        <taxon>Pooideae</taxon>
        <taxon>Triticodae</taxon>
        <taxon>Triticeae</taxon>
        <taxon>Triticinae</taxon>
        <taxon>Triticum</taxon>
    </lineage>
</organism>
<keyword evidence="9 14" id="KW-1133">Transmembrane helix</keyword>
<keyword evidence="6" id="KW-0808">Transferase</keyword>
<feature type="transmembrane region" description="Helical" evidence="14">
    <location>
        <begin position="1460"/>
        <end position="1488"/>
    </location>
</feature>
<protein>
    <recommendedName>
        <fullName evidence="12">1,3-beta-glucan synthase</fullName>
        <ecNumber evidence="3">2.4.1.34</ecNumber>
    </recommendedName>
    <alternativeName>
        <fullName evidence="12">1,3-beta-glucan synthase</fullName>
    </alternativeName>
</protein>
<evidence type="ECO:0000256" key="4">
    <source>
        <dbReference type="ARBA" id="ARBA00022475"/>
    </source>
</evidence>
<keyword evidence="17" id="KW-1185">Reference proteome</keyword>
<dbReference type="Pfam" id="PF25968">
    <property type="entry name" value="CALS1"/>
    <property type="match status" value="1"/>
</dbReference>
<dbReference type="OMA" id="WRICYLM"/>
<feature type="domain" description="1,3-beta-glucan synthase component FKS1-like" evidence="15">
    <location>
        <begin position="267"/>
        <end position="383"/>
    </location>
</feature>
<evidence type="ECO:0000256" key="11">
    <source>
        <dbReference type="ARBA" id="ARBA00023316"/>
    </source>
</evidence>
<evidence type="ECO:0000256" key="5">
    <source>
        <dbReference type="ARBA" id="ARBA00022676"/>
    </source>
</evidence>
<accession>A0A9R0RL78</accession>
<feature type="transmembrane region" description="Helical" evidence="14">
    <location>
        <begin position="1772"/>
        <end position="1791"/>
    </location>
</feature>
<dbReference type="InterPro" id="IPR026899">
    <property type="entry name" value="FKS1-like_dom1"/>
</dbReference>
<feature type="transmembrane region" description="Helical" evidence="14">
    <location>
        <begin position="1842"/>
        <end position="1861"/>
    </location>
</feature>
<feature type="transmembrane region" description="Helical" evidence="14">
    <location>
        <begin position="1737"/>
        <end position="1760"/>
    </location>
</feature>
<keyword evidence="8" id="KW-0133">Cell shape</keyword>
<evidence type="ECO:0000256" key="7">
    <source>
        <dbReference type="ARBA" id="ARBA00022692"/>
    </source>
</evidence>
<dbReference type="Gramene" id="TRITD3Av1G164400.1">
    <property type="protein sequence ID" value="TRITD3Av1G164400.1"/>
    <property type="gene ID" value="TRITD3Av1G164400"/>
</dbReference>
<dbReference type="GO" id="GO:0000148">
    <property type="term" value="C:1,3-beta-D-glucan synthase complex"/>
    <property type="evidence" value="ECO:0007669"/>
    <property type="project" value="InterPro"/>
</dbReference>
<dbReference type="GO" id="GO:0006075">
    <property type="term" value="P:(1-&gt;3)-beta-D-glucan biosynthetic process"/>
    <property type="evidence" value="ECO:0007669"/>
    <property type="project" value="InterPro"/>
</dbReference>
<evidence type="ECO:0000256" key="10">
    <source>
        <dbReference type="ARBA" id="ARBA00023136"/>
    </source>
</evidence>
<dbReference type="EMBL" id="LT934115">
    <property type="protein sequence ID" value="VAH62436.1"/>
    <property type="molecule type" value="Genomic_DNA"/>
</dbReference>
<dbReference type="GO" id="GO:0003843">
    <property type="term" value="F:1,3-beta-D-glucan synthase activity"/>
    <property type="evidence" value="ECO:0007669"/>
    <property type="project" value="UniProtKB-EC"/>
</dbReference>
<proteinExistence type="inferred from homology"/>
<dbReference type="Proteomes" id="UP000324705">
    <property type="component" value="Chromosome 3A"/>
</dbReference>
<evidence type="ECO:0000256" key="2">
    <source>
        <dbReference type="ARBA" id="ARBA00009040"/>
    </source>
</evidence>
<evidence type="ECO:0000256" key="8">
    <source>
        <dbReference type="ARBA" id="ARBA00022960"/>
    </source>
</evidence>
<evidence type="ECO:0000256" key="13">
    <source>
        <dbReference type="ARBA" id="ARBA00047777"/>
    </source>
</evidence>
<sequence length="1895" mass="219134">MEDSSARINQREIFPSLCPWSVHFAGAPLSFPGNHTNKSLCVSHPSTVPPSLQHERTRPARTRPQRFVSVPPRLRLPLPHASVARRIFNFSNHFQNSPSTTTPTPDLTLNPNAAMTTPRATATRRVGSAAAAAQAAAGEPYNILPIHDLLAEHPSLRFPEVRAAAAALRAVGGLRPPPYSQWRADQDLMDWLGAFFGFQRDNVRNQREHLVLLLANAQMRLSSADFSDTLEPRIARSLRRKLLRNYTSWCGFLGRRPNVYVPDADPRADLLFAGLHLLVWGEAANLRFVPECICYIYHHMALELHRILEGYIDTTTGQPANPAVHGENAFLARVVTPIYGVIRSEVESSRNGTAPHAAWRNYDDINEYFWRRDVFDRLGWPMEQSRQFFRTPPEHGRVRKTGFVEVRSFWNIYRSFDRLWVMLVLYLQAAAIVAWDGETWPWQNLRGNQHREAQVRVLTVFITWAALRLLQSLLDIGTQLRRAFRDGRMLAVRMVLKAIVAAAWVVVFAVLYKGIWSQRDSDRGWSRGIDSRIMKFLYAVAAFLIPEVLAIVLFIIPWVRNALEKTNWKICYALTWWFQSRSFVGRGLREGTFDNVKYSIFWVLLLAVKFAFSYFLQIRPLVKPTKEIYRLSKVTYAWHEFFGQSNRFAVFILWLPVVLIYLMDIQIWYAIFSSMAGAFVGLFAHLGEIRDMKQLRLRFQFFASAMSFNIMPEEQHVNERTFLPNRLRNFWQRLQLRYGFSRSFRKIESNQVEARRFALIWNEIITKFREEDIVSDLEVELLELPPELWNVRVIRWPCFLLCNELSLALGQAKEVQGPDRRLWRKICKNDYRRCAVIEVYDSTKYMLLEIIKERTEEHGIVTQLFREFDESMNLDKFTVEYKMSVLQNVHAKLVALLSLLLKPNKDITKIVNALQTLYDVVIRDFQAEKRSMEQLRNEGLAQSRPTSLLFVDTVVLPDEENATFYKQVRRMHTILTSRDSMVNVPKNLEARRRIAFFSNSLFMNIPRATQVEKMMAFSVLTPYYNEEVLYNKDQLYKENEDGISILYYLKQIYPDEWEFFVERMKREGMSDMKELYSEKQRLRDLRHWVSYRGQTLSRTVRGMMYYYDALKMLTFLDSASEHDLRTGSRELATMGSSRFGSSRREGSAGGSGYYSRASSSHTLSRATSGVSALFKGSEYGTVLMKYTYVVACQIYGQQKAKNDPHAYEILELMKNYEALRVAYVDEKHSAGAEPEYFSVLVKYDQQLQKEVEIYRVKLPGPLKLGEGKPENQNHALIFTRGDAVQTIDMNQDNYFEEALKMRNLLEEFNRHYGIRKPKILGVREHVFTGSVSSLAWFMSAQETSFVTLGQRVLANPLKVRMHYGHPDVFDRLWFLGRGGISKASRVINISEDIFAGFNCTLRGGNVTHHEYIQVGKGRDVGLNQVSMFEAKVASGNGEQTLSRDVYRLGHRLDFFRMLSFFYTTIGFYFNTMMVVLTVYAFVWGRFYLALSGLEEYITKNTSTTNNAALGAVLNQQFVIQLGLFTALPMIIENSLEHGFLNAVWDFLKMQLQFASVFYTFSMGTKTHYYGRTILHGGAKYRATGRGFVVEHKKFAENYRLYARSHFLKAIELGVILVLYASYSSSAGNTFVYILLTLSSWFLVSSWILAPFIFNPSGLDWLKNFNDFEDFLSWIWFQGGISVKSDQSWEKWWEEETDHLRTSGLWGSILEIIIDLRYFFFQYAIVYRLHIANESRSILVYLLSWTCILLAFVALVAVAYFRDRYAAKKHIRYRLVQAVIVGATVTGIVLLIEFTNFQFIDAFTSLLAFLPTGWGIISIALVFKPYLRRSETVWKTIVTVARLYDILFGVIVMTPVAVLSWLPGLQEMQTRILFNEAFSRGLHISQMFTGKKGHGV</sequence>
<gene>
    <name evidence="16" type="ORF">TRITD_3Av1G164400</name>
</gene>
<dbReference type="GO" id="GO:0008360">
    <property type="term" value="P:regulation of cell shape"/>
    <property type="evidence" value="ECO:0007669"/>
    <property type="project" value="UniProtKB-KW"/>
</dbReference>
<keyword evidence="11" id="KW-0961">Cell wall biogenesis/degradation</keyword>
<feature type="transmembrane region" description="Helical" evidence="14">
    <location>
        <begin position="1508"/>
        <end position="1531"/>
    </location>
</feature>
<dbReference type="InterPro" id="IPR003440">
    <property type="entry name" value="Glyco_trans_48_dom"/>
</dbReference>
<evidence type="ECO:0000256" key="14">
    <source>
        <dbReference type="SAM" id="Phobius"/>
    </source>
</evidence>
<evidence type="ECO:0000256" key="3">
    <source>
        <dbReference type="ARBA" id="ARBA00012589"/>
    </source>
</evidence>
<dbReference type="GO" id="GO:0005886">
    <property type="term" value="C:plasma membrane"/>
    <property type="evidence" value="ECO:0007669"/>
    <property type="project" value="TreeGrafter"/>
</dbReference>
<feature type="transmembrane region" description="Helical" evidence="14">
    <location>
        <begin position="1606"/>
        <end position="1624"/>
    </location>
</feature>
<comment type="subcellular location">
    <subcellularLocation>
        <location evidence="1">Cell membrane</location>
        <topology evidence="1">Multi-pass membrane protein</topology>
    </subcellularLocation>
</comment>
<evidence type="ECO:0000256" key="1">
    <source>
        <dbReference type="ARBA" id="ARBA00004651"/>
    </source>
</evidence>
<evidence type="ECO:0000313" key="17">
    <source>
        <dbReference type="Proteomes" id="UP000324705"/>
    </source>
</evidence>
<dbReference type="EC" id="2.4.1.34" evidence="3"/>
<reference evidence="16 17" key="1">
    <citation type="submission" date="2017-09" db="EMBL/GenBank/DDBJ databases">
        <authorList>
            <consortium name="International Durum Wheat Genome Sequencing Consortium (IDWGSC)"/>
            <person name="Milanesi L."/>
        </authorList>
    </citation>
    <scope>NUCLEOTIDE SEQUENCE [LARGE SCALE GENOMIC DNA]</scope>
    <source>
        <strain evidence="17">cv. Svevo</strain>
    </source>
</reference>
<feature type="transmembrane region" description="Helical" evidence="14">
    <location>
        <begin position="536"/>
        <end position="559"/>
    </location>
</feature>
<evidence type="ECO:0000256" key="6">
    <source>
        <dbReference type="ARBA" id="ARBA00022679"/>
    </source>
</evidence>
<comment type="similarity">
    <text evidence="2">Belongs to the glycosyltransferase 48 family.</text>
</comment>
<dbReference type="Pfam" id="PF02364">
    <property type="entry name" value="Glucan_synthase"/>
    <property type="match status" value="1"/>
</dbReference>
<keyword evidence="7 14" id="KW-0812">Transmembrane</keyword>
<evidence type="ECO:0000313" key="16">
    <source>
        <dbReference type="EMBL" id="VAH62436.1"/>
    </source>
</evidence>
<dbReference type="InterPro" id="IPR058851">
    <property type="entry name" value="CALS1_helical"/>
</dbReference>
<feature type="transmembrane region" description="Helical" evidence="14">
    <location>
        <begin position="1803"/>
        <end position="1822"/>
    </location>
</feature>
<keyword evidence="4" id="KW-1003">Cell membrane</keyword>